<accession>A0A4S3J4S8</accession>
<comment type="caution">
    <text evidence="1">The sequence shown here is derived from an EMBL/GenBank/DDBJ whole genome shotgun (WGS) entry which is preliminary data.</text>
</comment>
<sequence>MCSQYFCKYDSGCTQPEGDVVRCAKRSQNAREMLTDAGEKTPGKFCGYDQSPDVRELCDSAEDNPQLQLHRNSAVGNYLFSSSVFWAASMYSNENYLRQDYTVRRLHRIQIFRRIALVL</sequence>
<dbReference type="Proteomes" id="UP000308092">
    <property type="component" value="Unassembled WGS sequence"/>
</dbReference>
<dbReference type="VEuPathDB" id="FungiDB:EYZ11_010668"/>
<dbReference type="AlphaFoldDB" id="A0A4S3J4S8"/>
<name>A0A4S3J4S8_9EURO</name>
<proteinExistence type="predicted"/>
<protein>
    <submittedName>
        <fullName evidence="1">Uncharacterized protein</fullName>
    </submittedName>
</protein>
<keyword evidence="2" id="KW-1185">Reference proteome</keyword>
<organism evidence="1 2">
    <name type="scientific">Aspergillus tanneri</name>
    <dbReference type="NCBI Taxonomy" id="1220188"/>
    <lineage>
        <taxon>Eukaryota</taxon>
        <taxon>Fungi</taxon>
        <taxon>Dikarya</taxon>
        <taxon>Ascomycota</taxon>
        <taxon>Pezizomycotina</taxon>
        <taxon>Eurotiomycetes</taxon>
        <taxon>Eurotiomycetidae</taxon>
        <taxon>Eurotiales</taxon>
        <taxon>Aspergillaceae</taxon>
        <taxon>Aspergillus</taxon>
        <taxon>Aspergillus subgen. Circumdati</taxon>
    </lineage>
</organism>
<evidence type="ECO:0000313" key="2">
    <source>
        <dbReference type="Proteomes" id="UP000308092"/>
    </source>
</evidence>
<gene>
    <name evidence="1" type="ORF">EYZ11_010668</name>
</gene>
<evidence type="ECO:0000313" key="1">
    <source>
        <dbReference type="EMBL" id="THC89880.1"/>
    </source>
</evidence>
<dbReference type="EMBL" id="SOSA01000590">
    <property type="protein sequence ID" value="THC89880.1"/>
    <property type="molecule type" value="Genomic_DNA"/>
</dbReference>
<reference evidence="1 2" key="1">
    <citation type="submission" date="2019-03" db="EMBL/GenBank/DDBJ databases">
        <title>The genome sequence of a newly discovered highly antifungal drug resistant Aspergillus species, Aspergillus tanneri NIH 1004.</title>
        <authorList>
            <person name="Mounaud S."/>
            <person name="Singh I."/>
            <person name="Joardar V."/>
            <person name="Pakala S."/>
            <person name="Pakala S."/>
            <person name="Venepally P."/>
            <person name="Hoover J."/>
            <person name="Nierman W."/>
            <person name="Chung J."/>
            <person name="Losada L."/>
        </authorList>
    </citation>
    <scope>NUCLEOTIDE SEQUENCE [LARGE SCALE GENOMIC DNA]</scope>
    <source>
        <strain evidence="1 2">NIH1004</strain>
    </source>
</reference>